<reference evidence="3 4" key="1">
    <citation type="submission" date="2014-05" db="EMBL/GenBank/DDBJ databases">
        <authorList>
            <person name="Sibley D."/>
            <person name="Venepally P."/>
            <person name="Karamycheva S."/>
            <person name="Hadjithomas M."/>
            <person name="Khan A."/>
            <person name="Brunk B."/>
            <person name="Roos D."/>
            <person name="Caler E."/>
            <person name="Lorenzi H."/>
        </authorList>
    </citation>
    <scope>NUCLEOTIDE SEQUENCE [LARGE SCALE GENOMIC DNA]</scope>
    <source>
        <strain evidence="3 4">RUB</strain>
    </source>
</reference>
<dbReference type="VEuPathDB" id="ToxoDB:TGRUB_266330"/>
<evidence type="ECO:0000313" key="3">
    <source>
        <dbReference type="EMBL" id="KFG56983.1"/>
    </source>
</evidence>
<feature type="compositionally biased region" description="Low complexity" evidence="1">
    <location>
        <begin position="281"/>
        <end position="293"/>
    </location>
</feature>
<feature type="compositionally biased region" description="Basic and acidic residues" evidence="1">
    <location>
        <begin position="313"/>
        <end position="339"/>
    </location>
</feature>
<feature type="region of interest" description="Disordered" evidence="1">
    <location>
        <begin position="163"/>
        <end position="359"/>
    </location>
</feature>
<comment type="caution">
    <text evidence="3">The sequence shown here is derived from an EMBL/GenBank/DDBJ whole genome shotgun (WGS) entry which is preliminary data.</text>
</comment>
<proteinExistence type="predicted"/>
<protein>
    <submittedName>
        <fullName evidence="3">Toxoplasma gondii family A protein</fullName>
    </submittedName>
</protein>
<name>A0A086LK15_TOXGO</name>
<evidence type="ECO:0000313" key="4">
    <source>
        <dbReference type="Proteomes" id="UP000028834"/>
    </source>
</evidence>
<dbReference type="EMBL" id="AFYV02002985">
    <property type="protein sequence ID" value="KFG56983.1"/>
    <property type="molecule type" value="Genomic_DNA"/>
</dbReference>
<dbReference type="AlphaFoldDB" id="A0A086LK15"/>
<keyword evidence="2" id="KW-0732">Signal</keyword>
<evidence type="ECO:0000256" key="2">
    <source>
        <dbReference type="SAM" id="SignalP"/>
    </source>
</evidence>
<dbReference type="OrthoDB" id="331226at2759"/>
<sequence>MASAPVRVVCLAVLLASMQHCATSEISDTLIKTDFSITIPKEGLQAHVEKVLHLGPSQTLGVLDFSNSASYLPASPESETGKRSSDQVGSSAFAFENGKCNFDRVIGYNQLFPGYETPLWVRASSSANSDGVDSTQMTTYMFTNPSEEKLYGRVSFCVRFKTVRPPTGSEGSSTSTTKPTTVAPQLETEEPAEQHEAEGESTDPVTPGSTPTPPSAEPEQEGNKADGGADTHLPGNGGTGQESPDGEDHENPPVGKPQPEVELQHNQQNDVVEDLQNADNSSQTSPSGGSSSGNPHGNVEIPGTPGSGVVRGEASEQHDHGDSRLQTDKETLGNDKGSLEAEEPSAAVSPVPTEADVHHGDNVHSRRLAEQDETKDTFYLTVVLHSAARSFTTGTALLLAALSVMATALLDAF</sequence>
<organism evidence="3 4">
    <name type="scientific">Toxoplasma gondii RUB</name>
    <dbReference type="NCBI Taxonomy" id="935652"/>
    <lineage>
        <taxon>Eukaryota</taxon>
        <taxon>Sar</taxon>
        <taxon>Alveolata</taxon>
        <taxon>Apicomplexa</taxon>
        <taxon>Conoidasida</taxon>
        <taxon>Coccidia</taxon>
        <taxon>Eucoccidiorida</taxon>
        <taxon>Eimeriorina</taxon>
        <taxon>Sarcocystidae</taxon>
        <taxon>Toxoplasma</taxon>
    </lineage>
</organism>
<feature type="signal peptide" evidence="2">
    <location>
        <begin position="1"/>
        <end position="24"/>
    </location>
</feature>
<dbReference type="Proteomes" id="UP000028834">
    <property type="component" value="Unassembled WGS sequence"/>
</dbReference>
<evidence type="ECO:0000256" key="1">
    <source>
        <dbReference type="SAM" id="MobiDB-lite"/>
    </source>
</evidence>
<gene>
    <name evidence="3" type="ORF">TGRUB_266330</name>
</gene>
<feature type="compositionally biased region" description="Low complexity" evidence="1">
    <location>
        <begin position="165"/>
        <end position="181"/>
    </location>
</feature>
<accession>A0A086LK15</accession>
<feature type="chain" id="PRO_5001810272" evidence="2">
    <location>
        <begin position="25"/>
        <end position="413"/>
    </location>
</feature>